<sequence>MYGWMKESNDRGWRGGGVAWQIYKRTEGGKGGREIRDQRQSFTPHTSHTGTNYLTTRAFTHTTTHRAWTHTLTGLPGTGTGTGTLELERGLGQGGLAISLDSYGGGWDEMRWSGGMRLRRGEREKVRSWAAVAMACVPGLGSGMGWDENGGCGGGVRWQAK</sequence>
<reference evidence="1 2" key="1">
    <citation type="submission" date="2016-09" db="EMBL/GenBank/DDBJ databases">
        <authorList>
            <person name="Capua I."/>
            <person name="De Benedictis P."/>
            <person name="Joannis T."/>
            <person name="Lombin L.H."/>
            <person name="Cattoli G."/>
        </authorList>
    </citation>
    <scope>NUCLEOTIDE SEQUENCE [LARGE SCALE GENOMIC DNA]</scope>
    <source>
        <strain evidence="1 2">IMI 309357</strain>
    </source>
</reference>
<keyword evidence="2" id="KW-1185">Reference proteome</keyword>
<dbReference type="GeneID" id="34560280"/>
<gene>
    <name evidence="1" type="ORF">CORC01_07132</name>
</gene>
<accession>A0A1G4B7X5</accession>
<comment type="caution">
    <text evidence="1">The sequence shown here is derived from an EMBL/GenBank/DDBJ whole genome shotgun (WGS) entry which is preliminary data.</text>
</comment>
<evidence type="ECO:0000313" key="2">
    <source>
        <dbReference type="Proteomes" id="UP000176998"/>
    </source>
</evidence>
<protein>
    <submittedName>
        <fullName evidence="1">Uncharacterized protein</fullName>
    </submittedName>
</protein>
<proteinExistence type="predicted"/>
<dbReference type="Proteomes" id="UP000176998">
    <property type="component" value="Unassembled WGS sequence"/>
</dbReference>
<evidence type="ECO:0000313" key="1">
    <source>
        <dbReference type="EMBL" id="OHE97517.1"/>
    </source>
</evidence>
<dbReference type="AlphaFoldDB" id="A0A1G4B7X5"/>
<name>A0A1G4B7X5_9PEZI</name>
<organism evidence="1 2">
    <name type="scientific">Colletotrichum orchidophilum</name>
    <dbReference type="NCBI Taxonomy" id="1209926"/>
    <lineage>
        <taxon>Eukaryota</taxon>
        <taxon>Fungi</taxon>
        <taxon>Dikarya</taxon>
        <taxon>Ascomycota</taxon>
        <taxon>Pezizomycotina</taxon>
        <taxon>Sordariomycetes</taxon>
        <taxon>Hypocreomycetidae</taxon>
        <taxon>Glomerellales</taxon>
        <taxon>Glomerellaceae</taxon>
        <taxon>Colletotrichum</taxon>
    </lineage>
</organism>
<dbReference type="EMBL" id="MJBS01000056">
    <property type="protein sequence ID" value="OHE97517.1"/>
    <property type="molecule type" value="Genomic_DNA"/>
</dbReference>
<dbReference type="RefSeq" id="XP_022474670.1">
    <property type="nucleotide sequence ID" value="XM_022618770.1"/>
</dbReference>